<dbReference type="Proteomes" id="UP000030762">
    <property type="component" value="Unassembled WGS sequence"/>
</dbReference>
<proteinExistence type="inferred from homology"/>
<comment type="similarity">
    <text evidence="3">Belongs to the class-II pyridoxal-phosphate-dependent aminotransferase family.</text>
</comment>
<dbReference type="AlphaFoldDB" id="T0R593"/>
<evidence type="ECO:0000256" key="6">
    <source>
        <dbReference type="ARBA" id="ARBA00022898"/>
    </source>
</evidence>
<feature type="domain" description="Carrier" evidence="11">
    <location>
        <begin position="734"/>
        <end position="783"/>
    </location>
</feature>
<accession>T0R593</accession>
<dbReference type="InterPro" id="IPR020845">
    <property type="entry name" value="AMP-binding_CS"/>
</dbReference>
<dbReference type="eggNOG" id="KOG1357">
    <property type="taxonomic scope" value="Eukaryota"/>
</dbReference>
<dbReference type="RefSeq" id="XP_008619352.1">
    <property type="nucleotide sequence ID" value="XM_008621130.1"/>
</dbReference>
<dbReference type="OMA" id="PSAFFQY"/>
<feature type="domain" description="AMP-dependent synthetase/ligase" evidence="10">
    <location>
        <begin position="89"/>
        <end position="498"/>
    </location>
</feature>
<feature type="domain" description="Aminotransferase class I/classII large" evidence="9">
    <location>
        <begin position="853"/>
        <end position="1198"/>
    </location>
</feature>
<keyword evidence="4" id="KW-0436">Ligase</keyword>
<dbReference type="PANTHER" id="PTHR22754">
    <property type="entry name" value="DISCO-INTERACTING PROTEIN 2 DIP2 -RELATED"/>
    <property type="match status" value="1"/>
</dbReference>
<dbReference type="FunFam" id="3.40.50.12780:FF:000013">
    <property type="entry name" value="Long-chain-fatty-acid--AMP ligase FadD32"/>
    <property type="match status" value="1"/>
</dbReference>
<dbReference type="InterPro" id="IPR036736">
    <property type="entry name" value="ACP-like_sf"/>
</dbReference>
<dbReference type="STRING" id="1156394.T0R593"/>
<evidence type="ECO:0008006" key="15">
    <source>
        <dbReference type="Google" id="ProtNLM"/>
    </source>
</evidence>
<organism evidence="13 14">
    <name type="scientific">Saprolegnia diclina (strain VS20)</name>
    <dbReference type="NCBI Taxonomy" id="1156394"/>
    <lineage>
        <taxon>Eukaryota</taxon>
        <taxon>Sar</taxon>
        <taxon>Stramenopiles</taxon>
        <taxon>Oomycota</taxon>
        <taxon>Saprolegniomycetes</taxon>
        <taxon>Saprolegniales</taxon>
        <taxon>Saprolegniaceae</taxon>
        <taxon>Saprolegnia</taxon>
    </lineage>
</organism>
<dbReference type="Gene3D" id="3.30.300.30">
    <property type="match status" value="1"/>
</dbReference>
<evidence type="ECO:0000259" key="12">
    <source>
        <dbReference type="Pfam" id="PF23024"/>
    </source>
</evidence>
<dbReference type="SUPFAM" id="SSF47336">
    <property type="entry name" value="ACP-like"/>
    <property type="match status" value="1"/>
</dbReference>
<dbReference type="GeneID" id="19955695"/>
<sequence>MDALAIALDPASAAAVAAAVTVGATAFFCTRKRKFESSPRCPPKPMLKPTVSGDVTDEPLHDAKRARVNSVKTAAYHELSIAELMKQRAIDMPDKVVYTFLDDRGRESVNLTFGDIDRAARGVAATLQKDANLQKGDRVMLAYPPGLDFALGFWGCLYAGATAVPVYPPYPGTLAKDLPKFNRMVADSGAKVILTNRAYYMATQLATAKNFFTNDAVSWPKDVSWVSSDAVADSMAEFYTDVECSFDDLAFFQYSSGSTSEPKAVMVSYGNVNAQLKVWVAIRETDTMVSWVPSYHDMGLVVFILAPASTGARCVSMSPLSFIKDPSLWMRTASKYKATQICAPNFGYALAARKTTKKQVADLDLTHLRQCLCAAEPIRIESLNAFTETFAPAGFNPKTYGCGYGLAEATLAATGPDPYNPKEPVVFVAKKNALEQHKKAQRASADHPAVDTMTLVGCGTLRPTFKVIIVDPETREQLPDCRVGEIWIQGESVTKGYWNREQYTKEQFQATVRGTADTPENHYLRSGDMGFFDGDVMYVTSRLKDLIIIRGRNVCPQDVERTTELAHDEVRPGCVAAFSIETSNQEEALVVVAEMRSDLKKDQDKLRAIANAIATSVLSEHQLRCASIVLLRPRSIPKTTSGKIQRRGTKAKFEDNTLAAQYIHKGVIESRPKAVPVAVVVEPDTAPAAEAADVVKTPAVVKTPEEIVAWLLERLAQETSDSSDEYETSSAKAPTIDADTPWACVGMDSVAIVGLSAELGEFLGCVVPPSAFFQFDTPVKLANAPGLATGELETQESTLPEGSYVDENGEIKAECYDFECFPEVQHLRGQLSELTDAGLVLPYLDVLTAEKKKQLNFNTYNYLGYASHPATAQASKDAIDTYGTGMSSSPIVGQNIINTQLEAALCKHFDAEASVLFVGGWVTNVTTIAALVGKGDLILCDILNHNSCVNGQRLSGATILAFPHNDVAAAERILKSVRHKYRRVLIVIEGVYSMDGDVPNLPAFVALKKQHKAILFVDEAHSFGTMGQTGKGMCEYFDVPTTDVDVRMGTMSKSLGSVGGFILATKTVVDYLKYSAGGFVYSVGLGPANAGAALKAVQLMGDEPQRSVRLQELSAFFYDACVAAKLDVGTNVRGACVVVVYIGGTVETVRLSMRLSDEEKINVKPIVHPAVEEGKCRLRFFISYLHTEADLSRTVQALVRIMDSLRTESAVVEAKVAVVEDVEDVDAPAV</sequence>
<dbReference type="SUPFAM" id="SSF53383">
    <property type="entry name" value="PLP-dependent transferases"/>
    <property type="match status" value="1"/>
</dbReference>
<evidence type="ECO:0000256" key="2">
    <source>
        <dbReference type="ARBA" id="ARBA00006432"/>
    </source>
</evidence>
<gene>
    <name evidence="13" type="ORF">SDRG_14968</name>
</gene>
<evidence type="ECO:0000256" key="5">
    <source>
        <dbReference type="ARBA" id="ARBA00022832"/>
    </source>
</evidence>
<evidence type="ECO:0000256" key="3">
    <source>
        <dbReference type="ARBA" id="ARBA00008392"/>
    </source>
</evidence>
<dbReference type="InterPro" id="IPR015422">
    <property type="entry name" value="PyrdxlP-dep_Trfase_small"/>
</dbReference>
<reference evidence="13 14" key="1">
    <citation type="submission" date="2012-04" db="EMBL/GenBank/DDBJ databases">
        <title>The Genome Sequence of Saprolegnia declina VS20.</title>
        <authorList>
            <consortium name="The Broad Institute Genome Sequencing Platform"/>
            <person name="Russ C."/>
            <person name="Nusbaum C."/>
            <person name="Tyler B."/>
            <person name="van West P."/>
            <person name="Dieguez-Uribeondo J."/>
            <person name="de Bruijn I."/>
            <person name="Tripathy S."/>
            <person name="Jiang R."/>
            <person name="Young S.K."/>
            <person name="Zeng Q."/>
            <person name="Gargeya S."/>
            <person name="Fitzgerald M."/>
            <person name="Haas B."/>
            <person name="Abouelleil A."/>
            <person name="Alvarado L."/>
            <person name="Arachchi H.M."/>
            <person name="Berlin A."/>
            <person name="Chapman S.B."/>
            <person name="Goldberg J."/>
            <person name="Griggs A."/>
            <person name="Gujja S."/>
            <person name="Hansen M."/>
            <person name="Howarth C."/>
            <person name="Imamovic A."/>
            <person name="Larimer J."/>
            <person name="McCowen C."/>
            <person name="Montmayeur A."/>
            <person name="Murphy C."/>
            <person name="Neiman D."/>
            <person name="Pearson M."/>
            <person name="Priest M."/>
            <person name="Roberts A."/>
            <person name="Saif S."/>
            <person name="Shea T."/>
            <person name="Sisk P."/>
            <person name="Sykes S."/>
            <person name="Wortman J."/>
            <person name="Nusbaum C."/>
            <person name="Birren B."/>
        </authorList>
    </citation>
    <scope>NUCLEOTIDE SEQUENCE [LARGE SCALE GENOMIC DNA]</scope>
    <source>
        <strain evidence="13 14">VS20</strain>
    </source>
</reference>
<evidence type="ECO:0000313" key="13">
    <source>
        <dbReference type="EMBL" id="EQC27253.1"/>
    </source>
</evidence>
<evidence type="ECO:0000256" key="1">
    <source>
        <dbReference type="ARBA" id="ARBA00001933"/>
    </source>
</evidence>
<evidence type="ECO:0000313" key="14">
    <source>
        <dbReference type="Proteomes" id="UP000030762"/>
    </source>
</evidence>
<dbReference type="GO" id="GO:0008610">
    <property type="term" value="P:lipid biosynthetic process"/>
    <property type="evidence" value="ECO:0007669"/>
    <property type="project" value="InterPro"/>
</dbReference>
<dbReference type="InterPro" id="IPR009081">
    <property type="entry name" value="PP-bd_ACP"/>
</dbReference>
<keyword evidence="5" id="KW-0276">Fatty acid metabolism</keyword>
<dbReference type="InterPro" id="IPR015424">
    <property type="entry name" value="PyrdxlP-dep_Trfase"/>
</dbReference>
<keyword evidence="7" id="KW-0443">Lipid metabolism</keyword>
<dbReference type="Gene3D" id="3.40.640.10">
    <property type="entry name" value="Type I PLP-dependent aspartate aminotransferase-like (Major domain)"/>
    <property type="match status" value="1"/>
</dbReference>
<dbReference type="OrthoDB" id="65434at2759"/>
<dbReference type="PROSITE" id="PS00599">
    <property type="entry name" value="AA_TRANSFER_CLASS_2"/>
    <property type="match status" value="1"/>
</dbReference>
<dbReference type="InterPro" id="IPR004839">
    <property type="entry name" value="Aminotransferase_I/II_large"/>
</dbReference>
<dbReference type="InterPro" id="IPR045851">
    <property type="entry name" value="AMP-bd_C_sf"/>
</dbReference>
<evidence type="ECO:0000256" key="7">
    <source>
        <dbReference type="ARBA" id="ARBA00023098"/>
    </source>
</evidence>
<dbReference type="InterPro" id="IPR015421">
    <property type="entry name" value="PyrdxlP-dep_Trfase_major"/>
</dbReference>
<dbReference type="Pfam" id="PF00155">
    <property type="entry name" value="Aminotran_1_2"/>
    <property type="match status" value="1"/>
</dbReference>
<dbReference type="InterPro" id="IPR040097">
    <property type="entry name" value="FAAL/FAAC"/>
</dbReference>
<dbReference type="InParanoid" id="T0R593"/>
<dbReference type="eggNOG" id="KOG3628">
    <property type="taxonomic scope" value="Eukaryota"/>
</dbReference>
<comment type="cofactor">
    <cofactor evidence="1">
        <name>pyridoxal 5'-phosphate</name>
        <dbReference type="ChEBI" id="CHEBI:597326"/>
    </cofactor>
</comment>
<comment type="similarity">
    <text evidence="2">Belongs to the ATP-dependent AMP-binding enzyme family.</text>
</comment>
<feature type="domain" description="AMP-binding enzyme C-terminal" evidence="12">
    <location>
        <begin position="545"/>
        <end position="660"/>
    </location>
</feature>
<dbReference type="Pfam" id="PF00550">
    <property type="entry name" value="PP-binding"/>
    <property type="match status" value="1"/>
</dbReference>
<evidence type="ECO:0000259" key="10">
    <source>
        <dbReference type="Pfam" id="PF00501"/>
    </source>
</evidence>
<dbReference type="GO" id="GO:0030170">
    <property type="term" value="F:pyridoxal phosphate binding"/>
    <property type="evidence" value="ECO:0007669"/>
    <property type="project" value="InterPro"/>
</dbReference>
<dbReference type="PROSITE" id="PS00455">
    <property type="entry name" value="AMP_BINDING"/>
    <property type="match status" value="1"/>
</dbReference>
<dbReference type="GO" id="GO:0016874">
    <property type="term" value="F:ligase activity"/>
    <property type="evidence" value="ECO:0007669"/>
    <property type="project" value="UniProtKB-KW"/>
</dbReference>
<keyword evidence="6" id="KW-0663">Pyridoxal phosphate</keyword>
<evidence type="ECO:0000256" key="8">
    <source>
        <dbReference type="SAM" id="MobiDB-lite"/>
    </source>
</evidence>
<dbReference type="Pfam" id="PF23024">
    <property type="entry name" value="AMP-dom_DIP2-like"/>
    <property type="match status" value="1"/>
</dbReference>
<dbReference type="SUPFAM" id="SSF56801">
    <property type="entry name" value="Acetyl-CoA synthetase-like"/>
    <property type="match status" value="1"/>
</dbReference>
<evidence type="ECO:0000259" key="11">
    <source>
        <dbReference type="Pfam" id="PF00550"/>
    </source>
</evidence>
<dbReference type="InterPro" id="IPR001917">
    <property type="entry name" value="Aminotrans_II_pyridoxalP_BS"/>
</dbReference>
<dbReference type="InterPro" id="IPR000873">
    <property type="entry name" value="AMP-dep_synth/lig_dom"/>
</dbReference>
<dbReference type="EMBL" id="JH767212">
    <property type="protein sequence ID" value="EQC27253.1"/>
    <property type="molecule type" value="Genomic_DNA"/>
</dbReference>
<evidence type="ECO:0000256" key="4">
    <source>
        <dbReference type="ARBA" id="ARBA00022598"/>
    </source>
</evidence>
<dbReference type="Gene3D" id="1.10.1200.10">
    <property type="entry name" value="ACP-like"/>
    <property type="match status" value="1"/>
</dbReference>
<dbReference type="Pfam" id="PF00501">
    <property type="entry name" value="AMP-binding"/>
    <property type="match status" value="1"/>
</dbReference>
<dbReference type="InterPro" id="IPR042099">
    <property type="entry name" value="ANL_N_sf"/>
</dbReference>
<dbReference type="Gene3D" id="3.90.1150.10">
    <property type="entry name" value="Aspartate Aminotransferase, domain 1"/>
    <property type="match status" value="1"/>
</dbReference>
<dbReference type="GO" id="GO:0016740">
    <property type="term" value="F:transferase activity"/>
    <property type="evidence" value="ECO:0007669"/>
    <property type="project" value="InterPro"/>
</dbReference>
<dbReference type="CDD" id="cd05931">
    <property type="entry name" value="FAAL"/>
    <property type="match status" value="1"/>
</dbReference>
<dbReference type="Gene3D" id="3.40.50.12780">
    <property type="entry name" value="N-terminal domain of ligase-like"/>
    <property type="match status" value="1"/>
</dbReference>
<dbReference type="GO" id="GO:0006631">
    <property type="term" value="P:fatty acid metabolic process"/>
    <property type="evidence" value="ECO:0007669"/>
    <property type="project" value="UniProtKB-KW"/>
</dbReference>
<protein>
    <recommendedName>
        <fullName evidence="15">Carrier domain-containing protein</fullName>
    </recommendedName>
</protein>
<feature type="region of interest" description="Disordered" evidence="8">
    <location>
        <begin position="35"/>
        <end position="56"/>
    </location>
</feature>
<dbReference type="InterPro" id="IPR025110">
    <property type="entry name" value="AMP-bd_C"/>
</dbReference>
<dbReference type="PANTHER" id="PTHR22754:SF32">
    <property type="entry name" value="DISCO-INTERACTING PROTEIN 2"/>
    <property type="match status" value="1"/>
</dbReference>
<keyword evidence="14" id="KW-1185">Reference proteome</keyword>
<dbReference type="VEuPathDB" id="FungiDB:SDRG_14968"/>
<name>T0R593_SAPDV</name>
<evidence type="ECO:0000259" key="9">
    <source>
        <dbReference type="Pfam" id="PF00155"/>
    </source>
</evidence>